<evidence type="ECO:0000256" key="11">
    <source>
        <dbReference type="ARBA" id="ARBA00023180"/>
    </source>
</evidence>
<dbReference type="OrthoDB" id="496749at2759"/>
<comment type="subcellular location">
    <subcellularLocation>
        <location evidence="2">Cell membrane</location>
        <location evidence="2">Sarcolemma</location>
        <topology evidence="2">Single-pass type II membrane protein</topology>
    </subcellularLocation>
    <subcellularLocation>
        <location evidence="1">Cytoplasm</location>
        <location evidence="1">Cytoskeleton</location>
    </subcellularLocation>
</comment>
<reference evidence="14" key="1">
    <citation type="submission" date="2020-10" db="EMBL/GenBank/DDBJ databases">
        <authorList>
            <person name="Kikuchi T."/>
        </authorList>
    </citation>
    <scope>NUCLEOTIDE SEQUENCE</scope>
    <source>
        <strain evidence="14">NKZ352</strain>
    </source>
</reference>
<evidence type="ECO:0000256" key="9">
    <source>
        <dbReference type="ARBA" id="ARBA00023136"/>
    </source>
</evidence>
<sequence>MRSYPVYGVATDEAVWSLNEEAIPRAVSHHSVTTPVMYATPASRNVTQHPANMRSSYAAYPSHTTVVQSTTKSMPDADIYRVGIYGWRKRLLYIFILVLTIVIIFNVALTVWIVTVLDFSTEGIGALKIEQEGIRVQGRAQFDRPVHFSELSTLRDETMTIDSFKGINLQARNSTGSISSRLSLLPEGKAQIICDRFEVFDEDSKLLFFADSDELGLKLENLRILDDGGSVFEGAIQTAIIRPQPDTPLRLESPTRSVSVDAAQDIELLAAAGEVNVNSLLDVAISSKTGEIRLESASIFMEKLHRADGRGTPQMQLCVCHNGKLFLAAPGADCRADRDICS</sequence>
<comment type="caution">
    <text evidence="14">The sequence shown here is derived from an EMBL/GenBank/DDBJ whole genome shotgun (WGS) entry which is preliminary data.</text>
</comment>
<keyword evidence="15" id="KW-1185">Reference proteome</keyword>
<dbReference type="PANTHER" id="PTHR12939">
    <property type="entry name" value="SARCOGLYCAN"/>
    <property type="match status" value="1"/>
</dbReference>
<evidence type="ECO:0000256" key="8">
    <source>
        <dbReference type="ARBA" id="ARBA00022989"/>
    </source>
</evidence>
<evidence type="ECO:0000256" key="4">
    <source>
        <dbReference type="ARBA" id="ARBA00022475"/>
    </source>
</evidence>
<evidence type="ECO:0000256" key="5">
    <source>
        <dbReference type="ARBA" id="ARBA00022490"/>
    </source>
</evidence>
<dbReference type="PANTHER" id="PTHR12939:SF10">
    <property type="entry name" value="EG:4F1.1 PROTEIN"/>
    <property type="match status" value="1"/>
</dbReference>
<evidence type="ECO:0000256" key="3">
    <source>
        <dbReference type="ARBA" id="ARBA00007574"/>
    </source>
</evidence>
<keyword evidence="7" id="KW-0735">Signal-anchor</keyword>
<dbReference type="GO" id="GO:0005856">
    <property type="term" value="C:cytoskeleton"/>
    <property type="evidence" value="ECO:0007669"/>
    <property type="project" value="UniProtKB-SubCell"/>
</dbReference>
<dbReference type="AlphaFoldDB" id="A0A8S1HUX8"/>
<keyword evidence="9 13" id="KW-0472">Membrane</keyword>
<evidence type="ECO:0000256" key="7">
    <source>
        <dbReference type="ARBA" id="ARBA00022968"/>
    </source>
</evidence>
<evidence type="ECO:0000256" key="13">
    <source>
        <dbReference type="SAM" id="Phobius"/>
    </source>
</evidence>
<feature type="transmembrane region" description="Helical" evidence="13">
    <location>
        <begin position="91"/>
        <end position="114"/>
    </location>
</feature>
<name>A0A8S1HUX8_9PELO</name>
<keyword evidence="11" id="KW-0325">Glycoprotein</keyword>
<evidence type="ECO:0000313" key="15">
    <source>
        <dbReference type="Proteomes" id="UP000835052"/>
    </source>
</evidence>
<evidence type="ECO:0000256" key="1">
    <source>
        <dbReference type="ARBA" id="ARBA00004245"/>
    </source>
</evidence>
<dbReference type="Proteomes" id="UP000835052">
    <property type="component" value="Unassembled WGS sequence"/>
</dbReference>
<keyword evidence="8 13" id="KW-1133">Transmembrane helix</keyword>
<evidence type="ECO:0000256" key="6">
    <source>
        <dbReference type="ARBA" id="ARBA00022692"/>
    </source>
</evidence>
<comment type="similarity">
    <text evidence="3">Belongs to the sarcoglycan beta/delta/gamma/zeta family.</text>
</comment>
<evidence type="ECO:0000256" key="2">
    <source>
        <dbReference type="ARBA" id="ARBA00004274"/>
    </source>
</evidence>
<keyword evidence="10" id="KW-1015">Disulfide bond</keyword>
<accession>A0A8S1HUX8</accession>
<evidence type="ECO:0000256" key="12">
    <source>
        <dbReference type="ARBA" id="ARBA00023212"/>
    </source>
</evidence>
<keyword evidence="5" id="KW-0963">Cytoplasm</keyword>
<keyword evidence="4" id="KW-1003">Cell membrane</keyword>
<dbReference type="Pfam" id="PF04790">
    <property type="entry name" value="Sarcoglycan_1"/>
    <property type="match status" value="1"/>
</dbReference>
<dbReference type="EMBL" id="CAJGYM010000159">
    <property type="protein sequence ID" value="CAD6199172.1"/>
    <property type="molecule type" value="Genomic_DNA"/>
</dbReference>
<evidence type="ECO:0000313" key="14">
    <source>
        <dbReference type="EMBL" id="CAD6199172.1"/>
    </source>
</evidence>
<dbReference type="InterPro" id="IPR039972">
    <property type="entry name" value="Sarcoglycan_gamma/delta/zeta"/>
</dbReference>
<gene>
    <name evidence="14" type="ORF">CAUJ_LOCUS15076</name>
</gene>
<proteinExistence type="inferred from homology"/>
<organism evidence="14 15">
    <name type="scientific">Caenorhabditis auriculariae</name>
    <dbReference type="NCBI Taxonomy" id="2777116"/>
    <lineage>
        <taxon>Eukaryota</taxon>
        <taxon>Metazoa</taxon>
        <taxon>Ecdysozoa</taxon>
        <taxon>Nematoda</taxon>
        <taxon>Chromadorea</taxon>
        <taxon>Rhabditida</taxon>
        <taxon>Rhabditina</taxon>
        <taxon>Rhabditomorpha</taxon>
        <taxon>Rhabditoidea</taxon>
        <taxon>Rhabditidae</taxon>
        <taxon>Peloderinae</taxon>
        <taxon>Caenorhabditis</taxon>
    </lineage>
</organism>
<dbReference type="GO" id="GO:0042383">
    <property type="term" value="C:sarcolemma"/>
    <property type="evidence" value="ECO:0007669"/>
    <property type="project" value="UniProtKB-SubCell"/>
</dbReference>
<evidence type="ECO:0008006" key="16">
    <source>
        <dbReference type="Google" id="ProtNLM"/>
    </source>
</evidence>
<protein>
    <recommendedName>
        <fullName evidence="16">Sarcoglycan complex subunit protein</fullName>
    </recommendedName>
</protein>
<dbReference type="InterPro" id="IPR006875">
    <property type="entry name" value="Sarcoglycan"/>
</dbReference>
<dbReference type="GO" id="GO:0016012">
    <property type="term" value="C:sarcoglycan complex"/>
    <property type="evidence" value="ECO:0007669"/>
    <property type="project" value="InterPro"/>
</dbReference>
<keyword evidence="12" id="KW-0206">Cytoskeleton</keyword>
<keyword evidence="6 13" id="KW-0812">Transmembrane</keyword>
<evidence type="ECO:0000256" key="10">
    <source>
        <dbReference type="ARBA" id="ARBA00023157"/>
    </source>
</evidence>